<dbReference type="Proteomes" id="UP001321861">
    <property type="component" value="Chromosome"/>
</dbReference>
<protein>
    <submittedName>
        <fullName evidence="1">Uncharacterized protein</fullName>
    </submittedName>
</protein>
<keyword evidence="2" id="KW-1185">Reference proteome</keyword>
<dbReference type="EMBL" id="AP026802">
    <property type="protein sequence ID" value="BDR59334.1"/>
    <property type="molecule type" value="Genomic_DNA"/>
</dbReference>
<reference evidence="1 2" key="1">
    <citation type="journal article" date="2023" name="Microbiol. Spectr.">
        <title>Symbiosis of Carpenter Bees with Uncharacterized Lactic Acid Bacteria Showing NAD Auxotrophy.</title>
        <authorList>
            <person name="Kawasaki S."/>
            <person name="Ozawa K."/>
            <person name="Mori T."/>
            <person name="Yamamoto A."/>
            <person name="Ito M."/>
            <person name="Ohkuma M."/>
            <person name="Sakamoto M."/>
            <person name="Matsutani M."/>
        </authorList>
    </citation>
    <scope>NUCLEOTIDE SEQUENCE [LARGE SCALE GENOMIC DNA]</scope>
    <source>
        <strain evidence="1 2">XA3</strain>
    </source>
</reference>
<gene>
    <name evidence="1" type="ORF">XA3_17750</name>
</gene>
<dbReference type="RefSeq" id="WP_317635135.1">
    <property type="nucleotide sequence ID" value="NZ_AP026802.1"/>
</dbReference>
<organism evidence="1 2">
    <name type="scientific">Xylocopilactobacillus apicola</name>
    <dbReference type="NCBI Taxonomy" id="2932184"/>
    <lineage>
        <taxon>Bacteria</taxon>
        <taxon>Bacillati</taxon>
        <taxon>Bacillota</taxon>
        <taxon>Bacilli</taxon>
        <taxon>Lactobacillales</taxon>
        <taxon>Lactobacillaceae</taxon>
        <taxon>Xylocopilactobacillus</taxon>
    </lineage>
</organism>
<evidence type="ECO:0000313" key="1">
    <source>
        <dbReference type="EMBL" id="BDR59334.1"/>
    </source>
</evidence>
<name>A0AAU9D675_9LACO</name>
<evidence type="ECO:0000313" key="2">
    <source>
        <dbReference type="Proteomes" id="UP001321861"/>
    </source>
</evidence>
<proteinExistence type="predicted"/>
<dbReference type="AlphaFoldDB" id="A0AAU9D675"/>
<sequence length="173" mass="20591">MRIYIRSKDGQKPKIKIGYWELAEKMWYKEEKDRKLSISHVGNDECLQEDIYLTLANNKWLNDQRWDDDDSDFYKEYIYTYYSKVQKLIRLVTEHVDIVTVDQRALYIMAIELAKSANGVISEDLGETWISVEGFEKKHQDILSLSYDEANEMSLEEAKTLEPVKEPYDWEDD</sequence>
<accession>A0AAU9D675</accession>
<dbReference type="KEGG" id="xap:XA3_17750"/>